<sequence length="132" mass="14974">MAEENSYKPQIIWQGMPVGIFNNPHPDMWYLEGPWISNNSKAANDFESMAKSLNTTAVFNDLSKGIIAFLVSENGEKPIRVSVISLSDNMLFTRYNLVTESSQLKPEIPSNSADSLLSKMRAIWRIIFNKKF</sequence>
<dbReference type="Proteomes" id="UP000637774">
    <property type="component" value="Unassembled WGS sequence"/>
</dbReference>
<keyword evidence="2" id="KW-1185">Reference proteome</keyword>
<organism evidence="1 2">
    <name type="scientific">Hymenobacter frigidus</name>
    <dbReference type="NCBI Taxonomy" id="1524095"/>
    <lineage>
        <taxon>Bacteria</taxon>
        <taxon>Pseudomonadati</taxon>
        <taxon>Bacteroidota</taxon>
        <taxon>Cytophagia</taxon>
        <taxon>Cytophagales</taxon>
        <taxon>Hymenobacteraceae</taxon>
        <taxon>Hymenobacter</taxon>
    </lineage>
</organism>
<reference evidence="2" key="1">
    <citation type="journal article" date="2019" name="Int. J. Syst. Evol. Microbiol.">
        <title>The Global Catalogue of Microorganisms (GCM) 10K type strain sequencing project: providing services to taxonomists for standard genome sequencing and annotation.</title>
        <authorList>
            <consortium name="The Broad Institute Genomics Platform"/>
            <consortium name="The Broad Institute Genome Sequencing Center for Infectious Disease"/>
            <person name="Wu L."/>
            <person name="Ma J."/>
        </authorList>
    </citation>
    <scope>NUCLEOTIDE SEQUENCE [LARGE SCALE GENOMIC DNA]</scope>
    <source>
        <strain evidence="2">CGMCC 1.14966</strain>
    </source>
</reference>
<name>A0ABQ2A581_9BACT</name>
<protein>
    <submittedName>
        <fullName evidence="1">Uncharacterized protein</fullName>
    </submittedName>
</protein>
<dbReference type="EMBL" id="BMGY01000019">
    <property type="protein sequence ID" value="GGH86330.1"/>
    <property type="molecule type" value="Genomic_DNA"/>
</dbReference>
<evidence type="ECO:0000313" key="1">
    <source>
        <dbReference type="EMBL" id="GGH86330.1"/>
    </source>
</evidence>
<comment type="caution">
    <text evidence="1">The sequence shown here is derived from an EMBL/GenBank/DDBJ whole genome shotgun (WGS) entry which is preliminary data.</text>
</comment>
<gene>
    <name evidence="1" type="ORF">GCM10011495_22650</name>
</gene>
<evidence type="ECO:0000313" key="2">
    <source>
        <dbReference type="Proteomes" id="UP000637774"/>
    </source>
</evidence>
<dbReference type="RefSeq" id="WP_188562182.1">
    <property type="nucleotide sequence ID" value="NZ_BMGY01000019.1"/>
</dbReference>
<accession>A0ABQ2A581</accession>
<proteinExistence type="predicted"/>